<evidence type="ECO:0000256" key="6">
    <source>
        <dbReference type="ARBA" id="ARBA00022825"/>
    </source>
</evidence>
<dbReference type="Pfam" id="PF00025">
    <property type="entry name" value="Arf"/>
    <property type="match status" value="1"/>
</dbReference>
<dbReference type="SMART" id="SM00178">
    <property type="entry name" value="SAR"/>
    <property type="match status" value="1"/>
</dbReference>
<protein>
    <recommendedName>
        <fullName evidence="10 11">Peroxisomal leader peptide-processing protease</fullName>
        <ecNumber evidence="11">3.4.21.-</ecNumber>
    </recommendedName>
</protein>
<keyword evidence="13" id="KW-0460">Magnesium</keyword>
<dbReference type="Gene3D" id="3.40.50.300">
    <property type="entry name" value="P-loop containing nucleotide triphosphate hydrolases"/>
    <property type="match status" value="1"/>
</dbReference>
<dbReference type="EC" id="3.4.21.-" evidence="11"/>
<dbReference type="Proteomes" id="UP001187343">
    <property type="component" value="Unassembled WGS sequence"/>
</dbReference>
<evidence type="ECO:0000256" key="7">
    <source>
        <dbReference type="ARBA" id="ARBA00023134"/>
    </source>
</evidence>
<keyword evidence="7 12" id="KW-0342">GTP-binding</keyword>
<dbReference type="PANTHER" id="PTHR21004">
    <property type="entry name" value="SERINE PROTEASE-RELATED"/>
    <property type="match status" value="1"/>
</dbReference>
<dbReference type="GO" id="GO:0005525">
    <property type="term" value="F:GTP binding"/>
    <property type="evidence" value="ECO:0007669"/>
    <property type="project" value="UniProtKB-KW"/>
</dbReference>
<comment type="subcellular location">
    <subcellularLocation>
        <location evidence="1 11">Peroxisome</location>
    </subcellularLocation>
</comment>
<feature type="binding site" evidence="12">
    <location>
        <begin position="91"/>
        <end position="94"/>
    </location>
    <ligand>
        <name>GTP</name>
        <dbReference type="ChEBI" id="CHEBI:37565"/>
    </ligand>
</feature>
<dbReference type="Gene3D" id="2.40.10.10">
    <property type="entry name" value="Trypsin-like serine proteases"/>
    <property type="match status" value="2"/>
</dbReference>
<evidence type="ECO:0000256" key="10">
    <source>
        <dbReference type="ARBA" id="ARBA00071396"/>
    </source>
</evidence>
<evidence type="ECO:0000256" key="2">
    <source>
        <dbReference type="ARBA" id="ARBA00008764"/>
    </source>
</evidence>
<keyword evidence="13" id="KW-0479">Metal-binding</keyword>
<evidence type="ECO:0000256" key="8">
    <source>
        <dbReference type="ARBA" id="ARBA00023140"/>
    </source>
</evidence>
<evidence type="ECO:0000256" key="13">
    <source>
        <dbReference type="PIRSR" id="PIRSR606689-2"/>
    </source>
</evidence>
<dbReference type="GO" id="GO:0003924">
    <property type="term" value="F:GTPase activity"/>
    <property type="evidence" value="ECO:0007669"/>
    <property type="project" value="InterPro"/>
</dbReference>
<dbReference type="CDD" id="cd00879">
    <property type="entry name" value="Sar1"/>
    <property type="match status" value="1"/>
</dbReference>
<comment type="caution">
    <text evidence="14">The sequence shown here is derived from an EMBL/GenBank/DDBJ whole genome shotgun (WGS) entry which is preliminary data.</text>
</comment>
<dbReference type="PROSITE" id="PS51422">
    <property type="entry name" value="SAR1"/>
    <property type="match status" value="1"/>
</dbReference>
<keyword evidence="6 11" id="KW-0720">Serine protease</keyword>
<reference evidence="14" key="1">
    <citation type="submission" date="2023-08" db="EMBL/GenBank/DDBJ databases">
        <title>Chromosome-level Genome Assembly of mud carp (Cirrhinus molitorella).</title>
        <authorList>
            <person name="Liu H."/>
        </authorList>
    </citation>
    <scope>NUCLEOTIDE SEQUENCE</scope>
    <source>
        <strain evidence="14">Prfri</strain>
        <tissue evidence="14">Muscle</tissue>
    </source>
</reference>
<dbReference type="InterPro" id="IPR043504">
    <property type="entry name" value="Peptidase_S1_PA_chymotrypsin"/>
</dbReference>
<dbReference type="SUPFAM" id="SSF52540">
    <property type="entry name" value="P-loop containing nucleoside triphosphate hydrolases"/>
    <property type="match status" value="1"/>
</dbReference>
<evidence type="ECO:0000256" key="5">
    <source>
        <dbReference type="ARBA" id="ARBA00022801"/>
    </source>
</evidence>
<comment type="similarity">
    <text evidence="2 11">Belongs to the peptidase S1B family.</text>
</comment>
<sequence>MLKDDRLGQHVPTLHPTSEELTIAGMTFTTFDLGGHAQARRVWRNYLPAINGIVYLVDCADHERLLEAKIELDALLTDETISNVPILILGNKIDRPEAISEDALRGMFGLYGHTTGKGNVSLKELNLRPMEVFMCSVLKRQGYGEDLFMNTISKGIISNLAGDENALILTDARCLPGTEGGGVFVSKGGRSYLVGLIVSPLCWKSDEWIGLTLVCSVHLILKNMLQAGAIQKSLIEKSSQFITSSLQAPLTATQKPSSEFYPGVVLIETGQLWGSGVLLNQNLVLTCRHVVNEKTVLTVRVNCGGRFHAVSGKVLYSSAPLSPYDIAVVELQEPLADSIKTQITTYFHPGEDVLVVGYGALGSSCGPSLTSGILSRVVTHKSQPVMLQTTCAVQSGASGGAVVRSSTGELLGIVSSNTRDFTAKVTYPHLNFSIPVTVLEPLLRRFTQTGDRAVFKVLDSAEDDVKKIWRLQSIQSKL</sequence>
<name>A0AA88PRN9_9TELE</name>
<proteinExistence type="inferred from homology"/>
<dbReference type="Pfam" id="PF13365">
    <property type="entry name" value="Trypsin_2"/>
    <property type="match status" value="1"/>
</dbReference>
<dbReference type="PRINTS" id="PR00328">
    <property type="entry name" value="SAR1GTPBP"/>
</dbReference>
<dbReference type="GO" id="GO:0046872">
    <property type="term" value="F:metal ion binding"/>
    <property type="evidence" value="ECO:0007669"/>
    <property type="project" value="UniProtKB-KW"/>
</dbReference>
<gene>
    <name evidence="14" type="ORF">Q8A67_011297</name>
</gene>
<dbReference type="GO" id="GO:0016485">
    <property type="term" value="P:protein processing"/>
    <property type="evidence" value="ECO:0007669"/>
    <property type="project" value="InterPro"/>
</dbReference>
<dbReference type="InterPro" id="IPR039245">
    <property type="entry name" value="TYSND1/DEG15"/>
</dbReference>
<dbReference type="FunFam" id="2.40.10.10:FF:000080">
    <property type="entry name" value="peroxisomal leader peptide-processing protease"/>
    <property type="match status" value="1"/>
</dbReference>
<dbReference type="InterPro" id="IPR006689">
    <property type="entry name" value="Small_GTPase_ARF/SAR"/>
</dbReference>
<keyword evidence="3 11" id="KW-0645">Protease</keyword>
<dbReference type="InterPro" id="IPR027417">
    <property type="entry name" value="P-loop_NTPase"/>
</dbReference>
<dbReference type="GO" id="GO:0005782">
    <property type="term" value="C:peroxisomal matrix"/>
    <property type="evidence" value="ECO:0007669"/>
    <property type="project" value="UniProtKB-ARBA"/>
</dbReference>
<keyword evidence="15" id="KW-1185">Reference proteome</keyword>
<evidence type="ECO:0000256" key="11">
    <source>
        <dbReference type="PIRNR" id="PIRNR037989"/>
    </source>
</evidence>
<keyword evidence="5 11" id="KW-0378">Hydrolase</keyword>
<dbReference type="GO" id="GO:0031998">
    <property type="term" value="P:regulation of fatty acid beta-oxidation"/>
    <property type="evidence" value="ECO:0007669"/>
    <property type="project" value="TreeGrafter"/>
</dbReference>
<keyword evidence="8 11" id="KW-0576">Peroxisome</keyword>
<evidence type="ECO:0000256" key="9">
    <source>
        <dbReference type="ARBA" id="ARBA00060175"/>
    </source>
</evidence>
<evidence type="ECO:0000256" key="3">
    <source>
        <dbReference type="ARBA" id="ARBA00022670"/>
    </source>
</evidence>
<organism evidence="14 15">
    <name type="scientific">Cirrhinus molitorella</name>
    <name type="common">mud carp</name>
    <dbReference type="NCBI Taxonomy" id="172907"/>
    <lineage>
        <taxon>Eukaryota</taxon>
        <taxon>Metazoa</taxon>
        <taxon>Chordata</taxon>
        <taxon>Craniata</taxon>
        <taxon>Vertebrata</taxon>
        <taxon>Euteleostomi</taxon>
        <taxon>Actinopterygii</taxon>
        <taxon>Neopterygii</taxon>
        <taxon>Teleostei</taxon>
        <taxon>Ostariophysi</taxon>
        <taxon>Cypriniformes</taxon>
        <taxon>Cyprinidae</taxon>
        <taxon>Labeoninae</taxon>
        <taxon>Labeonini</taxon>
        <taxon>Cirrhinus</taxon>
    </lineage>
</organism>
<evidence type="ECO:0000256" key="12">
    <source>
        <dbReference type="PIRSR" id="PIRSR606689-1"/>
    </source>
</evidence>
<dbReference type="PROSITE" id="PS51417">
    <property type="entry name" value="ARF"/>
    <property type="match status" value="1"/>
</dbReference>
<dbReference type="InterPro" id="IPR009003">
    <property type="entry name" value="Peptidase_S1_PA"/>
</dbReference>
<evidence type="ECO:0000256" key="4">
    <source>
        <dbReference type="ARBA" id="ARBA00022741"/>
    </source>
</evidence>
<dbReference type="GO" id="GO:0004252">
    <property type="term" value="F:serine-type endopeptidase activity"/>
    <property type="evidence" value="ECO:0007669"/>
    <property type="project" value="InterPro"/>
</dbReference>
<feature type="binding site" evidence="12">
    <location>
        <position position="35"/>
    </location>
    <ligand>
        <name>GTP</name>
        <dbReference type="ChEBI" id="CHEBI:37565"/>
    </ligand>
</feature>
<dbReference type="PANTHER" id="PTHR21004:SF0">
    <property type="entry name" value="PEROXISOMAL LEADER PEPTIDE-PROCESSING PROTEASE"/>
    <property type="match status" value="1"/>
</dbReference>
<accession>A0AA88PRN9</accession>
<comment type="function">
    <text evidence="9 11">Peroxisomal protease that mediates both the removal of the leader peptide from proteins containing a PTS2 target sequence and processes several PTS1-containing proteins. Catalyzes the processing of PTS1-proteins involved in the peroxisomal beta-oxidation of fatty acids.</text>
</comment>
<evidence type="ECO:0000313" key="14">
    <source>
        <dbReference type="EMBL" id="KAK2896809.1"/>
    </source>
</evidence>
<dbReference type="SUPFAM" id="SSF50494">
    <property type="entry name" value="Trypsin-like serine proteases"/>
    <property type="match status" value="2"/>
</dbReference>
<evidence type="ECO:0000313" key="15">
    <source>
        <dbReference type="Proteomes" id="UP001187343"/>
    </source>
</evidence>
<dbReference type="EMBL" id="JAUYZG010000010">
    <property type="protein sequence ID" value="KAK2896809.1"/>
    <property type="molecule type" value="Genomic_DNA"/>
</dbReference>
<evidence type="ECO:0000256" key="1">
    <source>
        <dbReference type="ARBA" id="ARBA00004275"/>
    </source>
</evidence>
<keyword evidence="4 12" id="KW-0547">Nucleotide-binding</keyword>
<dbReference type="AlphaFoldDB" id="A0AA88PRN9"/>
<dbReference type="FunFam" id="3.40.50.300:FF:002892">
    <property type="entry name" value="GTP-binding protein SAR1b"/>
    <property type="match status" value="1"/>
</dbReference>
<comment type="PTM">
    <text evidence="11">The full-lengh TYSND1 is the active the proteolytic processing of PTS1- and PTS2-proteins and in self-cleavage, and intermolecular self-cleavage of TYSND1 down-regulates its protease activity.</text>
</comment>
<feature type="binding site" evidence="13">
    <location>
        <position position="13"/>
    </location>
    <ligand>
        <name>Mg(2+)</name>
        <dbReference type="ChEBI" id="CHEBI:18420"/>
    </ligand>
</feature>